<dbReference type="Gene3D" id="1.10.10.1230">
    <property type="entry name" value="Penicillin-binding protein, N-terminal non-catalytic domain, head sub-domain"/>
    <property type="match status" value="1"/>
</dbReference>
<comment type="subcellular location">
    <subcellularLocation>
        <location evidence="2">Cell membrane</location>
    </subcellularLocation>
    <subcellularLocation>
        <location evidence="1">Membrane</location>
        <topology evidence="1">Single-pass membrane protein</topology>
    </subcellularLocation>
</comment>
<dbReference type="GO" id="GO:0005886">
    <property type="term" value="C:plasma membrane"/>
    <property type="evidence" value="ECO:0007669"/>
    <property type="project" value="UniProtKB-SubCell"/>
</dbReference>
<dbReference type="PANTHER" id="PTHR30627:SF2">
    <property type="entry name" value="PEPTIDOGLYCAN D,D-TRANSPEPTIDASE MRDA"/>
    <property type="match status" value="1"/>
</dbReference>
<dbReference type="AlphaFoldDB" id="A0A3E3EB64"/>
<proteinExistence type="inferred from homology"/>
<comment type="similarity">
    <text evidence="3">Belongs to the transpeptidase family.</text>
</comment>
<dbReference type="GO" id="GO:0009252">
    <property type="term" value="P:peptidoglycan biosynthetic process"/>
    <property type="evidence" value="ECO:0007669"/>
    <property type="project" value="UniProtKB-KW"/>
</dbReference>
<keyword evidence="5 11" id="KW-0812">Transmembrane</keyword>
<dbReference type="PANTHER" id="PTHR30627">
    <property type="entry name" value="PEPTIDOGLYCAN D,D-TRANSPEPTIDASE"/>
    <property type="match status" value="1"/>
</dbReference>
<organism evidence="14 15">
    <name type="scientific">Thomasclavelia ramosa</name>
    <dbReference type="NCBI Taxonomy" id="1547"/>
    <lineage>
        <taxon>Bacteria</taxon>
        <taxon>Bacillati</taxon>
        <taxon>Bacillota</taxon>
        <taxon>Erysipelotrichia</taxon>
        <taxon>Erysipelotrichales</taxon>
        <taxon>Coprobacillaceae</taxon>
        <taxon>Thomasclavelia</taxon>
    </lineage>
</organism>
<evidence type="ECO:0000259" key="12">
    <source>
        <dbReference type="Pfam" id="PF00905"/>
    </source>
</evidence>
<dbReference type="Pfam" id="PF03717">
    <property type="entry name" value="PBP_dimer"/>
    <property type="match status" value="1"/>
</dbReference>
<dbReference type="Proteomes" id="UP000261032">
    <property type="component" value="Unassembled WGS sequence"/>
</dbReference>
<gene>
    <name evidence="14" type="ORF">DXB93_12650</name>
</gene>
<dbReference type="GO" id="GO:0071555">
    <property type="term" value="P:cell wall organization"/>
    <property type="evidence" value="ECO:0007669"/>
    <property type="project" value="UniProtKB-KW"/>
</dbReference>
<keyword evidence="9 11" id="KW-0472">Membrane</keyword>
<keyword evidence="8 11" id="KW-1133">Transmembrane helix</keyword>
<evidence type="ECO:0000256" key="10">
    <source>
        <dbReference type="ARBA" id="ARBA00023316"/>
    </source>
</evidence>
<evidence type="ECO:0000259" key="13">
    <source>
        <dbReference type="Pfam" id="PF03717"/>
    </source>
</evidence>
<dbReference type="GO" id="GO:0071972">
    <property type="term" value="F:peptidoglycan L,D-transpeptidase activity"/>
    <property type="evidence" value="ECO:0007669"/>
    <property type="project" value="TreeGrafter"/>
</dbReference>
<evidence type="ECO:0000256" key="1">
    <source>
        <dbReference type="ARBA" id="ARBA00004167"/>
    </source>
</evidence>
<keyword evidence="10" id="KW-0961">Cell wall biogenesis/degradation</keyword>
<evidence type="ECO:0000256" key="4">
    <source>
        <dbReference type="ARBA" id="ARBA00022475"/>
    </source>
</evidence>
<name>A0A3E3EB64_9FIRM</name>
<dbReference type="Gene3D" id="3.90.1310.10">
    <property type="entry name" value="Penicillin-binding protein 2a (Domain 2)"/>
    <property type="match status" value="1"/>
</dbReference>
<protein>
    <submittedName>
        <fullName evidence="14">Penicillin-binding protein 2</fullName>
    </submittedName>
</protein>
<evidence type="ECO:0000313" key="14">
    <source>
        <dbReference type="EMBL" id="RGD83754.1"/>
    </source>
</evidence>
<keyword evidence="7" id="KW-0573">Peptidoglycan synthesis</keyword>
<dbReference type="RefSeq" id="WP_117581894.1">
    <property type="nucleotide sequence ID" value="NZ_QUSL01000021.1"/>
</dbReference>
<dbReference type="SUPFAM" id="SSF56601">
    <property type="entry name" value="beta-lactamase/transpeptidase-like"/>
    <property type="match status" value="1"/>
</dbReference>
<feature type="domain" description="Penicillin-binding protein dimerisation" evidence="13">
    <location>
        <begin position="80"/>
        <end position="320"/>
    </location>
</feature>
<dbReference type="InterPro" id="IPR012338">
    <property type="entry name" value="Beta-lactam/transpept-like"/>
</dbReference>
<feature type="domain" description="Penicillin-binding protein transpeptidase" evidence="12">
    <location>
        <begin position="365"/>
        <end position="689"/>
    </location>
</feature>
<evidence type="ECO:0000256" key="3">
    <source>
        <dbReference type="ARBA" id="ARBA00007171"/>
    </source>
</evidence>
<dbReference type="Pfam" id="PF00905">
    <property type="entry name" value="Transpeptidase"/>
    <property type="match status" value="1"/>
</dbReference>
<keyword evidence="4" id="KW-1003">Cell membrane</keyword>
<keyword evidence="6" id="KW-0133">Cell shape</keyword>
<dbReference type="SUPFAM" id="SSF56519">
    <property type="entry name" value="Penicillin binding protein dimerisation domain"/>
    <property type="match status" value="1"/>
</dbReference>
<dbReference type="GO" id="GO:0008360">
    <property type="term" value="P:regulation of cell shape"/>
    <property type="evidence" value="ECO:0007669"/>
    <property type="project" value="UniProtKB-KW"/>
</dbReference>
<dbReference type="InterPro" id="IPR005311">
    <property type="entry name" value="PBP_dimer"/>
</dbReference>
<evidence type="ECO:0000256" key="7">
    <source>
        <dbReference type="ARBA" id="ARBA00022984"/>
    </source>
</evidence>
<dbReference type="InterPro" id="IPR036138">
    <property type="entry name" value="PBP_dimer_sf"/>
</dbReference>
<evidence type="ECO:0000256" key="6">
    <source>
        <dbReference type="ARBA" id="ARBA00022960"/>
    </source>
</evidence>
<dbReference type="EMBL" id="QUSL01000021">
    <property type="protein sequence ID" value="RGD83754.1"/>
    <property type="molecule type" value="Genomic_DNA"/>
</dbReference>
<dbReference type="InterPro" id="IPR001460">
    <property type="entry name" value="PCN-bd_Tpept"/>
</dbReference>
<dbReference type="GO" id="GO:0008658">
    <property type="term" value="F:penicillin binding"/>
    <property type="evidence" value="ECO:0007669"/>
    <property type="project" value="InterPro"/>
</dbReference>
<evidence type="ECO:0000313" key="15">
    <source>
        <dbReference type="Proteomes" id="UP000261032"/>
    </source>
</evidence>
<evidence type="ECO:0000256" key="5">
    <source>
        <dbReference type="ARBA" id="ARBA00022692"/>
    </source>
</evidence>
<evidence type="ECO:0000256" key="9">
    <source>
        <dbReference type="ARBA" id="ARBA00023136"/>
    </source>
</evidence>
<dbReference type="Gene3D" id="3.40.710.10">
    <property type="entry name" value="DD-peptidase/beta-lactamase superfamily"/>
    <property type="match status" value="1"/>
</dbReference>
<dbReference type="InterPro" id="IPR050515">
    <property type="entry name" value="Beta-lactam/transpept"/>
</dbReference>
<evidence type="ECO:0000256" key="8">
    <source>
        <dbReference type="ARBA" id="ARBA00022989"/>
    </source>
</evidence>
<comment type="caution">
    <text evidence="14">The sequence shown here is derived from an EMBL/GenBank/DDBJ whole genome shotgun (WGS) entry which is preliminary data.</text>
</comment>
<feature type="transmembrane region" description="Helical" evidence="11">
    <location>
        <begin position="36"/>
        <end position="56"/>
    </location>
</feature>
<evidence type="ECO:0000256" key="11">
    <source>
        <dbReference type="SAM" id="Phobius"/>
    </source>
</evidence>
<reference evidence="14 15" key="1">
    <citation type="submission" date="2018-08" db="EMBL/GenBank/DDBJ databases">
        <title>A genome reference for cultivated species of the human gut microbiota.</title>
        <authorList>
            <person name="Zou Y."/>
            <person name="Xue W."/>
            <person name="Luo G."/>
        </authorList>
    </citation>
    <scope>NUCLEOTIDE SEQUENCE [LARGE SCALE GENOMIC DNA]</scope>
    <source>
        <strain evidence="14 15">OM06-4</strain>
    </source>
</reference>
<sequence length="703" mass="77908">MAFNFRNKIPKVRFYGASEQEREQKNLQDNIVSRRLIGLLCFVIAVTSVMAIRLGIIQFKQADELAVKLEQYGTTTYTSDAPRGEIVDREYVKLVENTSVICATYYAPKKIDNDVLKESAAFLAKNINIDVNDKKIISDRAKKDYFILAFKDVADGLISDKEKEEIKAQENADKRLYSLKLERITDELISQYMDEATLKYTHFLYLMQNCTSGSSILAEGLTDEEASIIGENADILPGVTVTTDWARQYSNSTEFASVLGKVTTKKQGLPVELKNELLALGYQNDSRVGTSGLEEQYEDILRGNDSTYTLNYDSSGNPIITSTKAGTAGSNIRISIDWELQQLANQKIEEELKACNSSNKYFNKMFFILMDPYTGEIIVMAGKTIDKATGEVSDYASGNYLDANKIGSTIKGGSIYTGFKEGVIGPNTCFVDEPIKIKGTKAKKSWKSFGTINEVDALAYSSNVYMFRIAMLLGGANYVYDGPLKINEEAFDTLRNDLGELGLGVKTGLDVSNEALGYRGKQRTGGLLLDAMIGQYDTYTNIQLAQYACTLANGGKRIQPHLLLDSYTTDEDGEIQVNYEANTNVLDDVSNQATAFSQIKQGMRACVTRTEGTAHSWNSKPYVTYAKTGTAEDYTTDDGKTGTTDYPNHLQIGYVQTTEDSRPEVAFACMSYRQTTATSGSSSAPIVAQAVIDRYWEKYHSTN</sequence>
<accession>A0A3E3EB64</accession>
<evidence type="ECO:0000256" key="2">
    <source>
        <dbReference type="ARBA" id="ARBA00004236"/>
    </source>
</evidence>